<dbReference type="GeneID" id="82203342"/>
<keyword evidence="1" id="KW-0472">Membrane</keyword>
<feature type="transmembrane region" description="Helical" evidence="1">
    <location>
        <begin position="529"/>
        <end position="548"/>
    </location>
</feature>
<reference evidence="2 3" key="1">
    <citation type="submission" date="2016-11" db="EMBL/GenBank/DDBJ databases">
        <title>Description of two novel members of the family Erysipelotrichaceae: Ileibacterium lipovorans gen. nov., sp. nov. and Dubosiella newyorkensis, gen. nov., sp. nov.</title>
        <authorList>
            <person name="Cox L.M."/>
            <person name="Sohn J."/>
            <person name="Tyrrell K.L."/>
            <person name="Citron D.M."/>
            <person name="Lawson P.A."/>
            <person name="Patel N.B."/>
            <person name="Iizumi T."/>
            <person name="Perez-Perez G.I."/>
            <person name="Goldstein E.J."/>
            <person name="Blaser M.J."/>
        </authorList>
    </citation>
    <scope>NUCLEOTIDE SEQUENCE [LARGE SCALE GENOMIC DNA]</scope>
    <source>
        <strain evidence="2 3">NYU-BL-A3</strain>
    </source>
</reference>
<feature type="transmembrane region" description="Helical" evidence="1">
    <location>
        <begin position="30"/>
        <end position="46"/>
    </location>
</feature>
<feature type="transmembrane region" description="Helical" evidence="1">
    <location>
        <begin position="259"/>
        <end position="277"/>
    </location>
</feature>
<feature type="transmembrane region" description="Helical" evidence="1">
    <location>
        <begin position="207"/>
        <end position="226"/>
    </location>
</feature>
<feature type="transmembrane region" description="Helical" evidence="1">
    <location>
        <begin position="233"/>
        <end position="253"/>
    </location>
</feature>
<feature type="transmembrane region" description="Helical" evidence="1">
    <location>
        <begin position="138"/>
        <end position="155"/>
    </location>
</feature>
<dbReference type="RefSeq" id="WP_075820438.1">
    <property type="nucleotide sequence ID" value="NZ_CAPNHH010000101.1"/>
</dbReference>
<feature type="transmembrane region" description="Helical" evidence="1">
    <location>
        <begin position="500"/>
        <end position="517"/>
    </location>
</feature>
<gene>
    <name evidence="2" type="ORF">BO222_09215</name>
</gene>
<evidence type="ECO:0000313" key="3">
    <source>
        <dbReference type="Proteomes" id="UP000186341"/>
    </source>
</evidence>
<name>A0A1U7NEG6_9FIRM</name>
<accession>A0A1U7NEG6</accession>
<organism evidence="2 3">
    <name type="scientific">Ileibacterium valens</name>
    <dbReference type="NCBI Taxonomy" id="1862668"/>
    <lineage>
        <taxon>Bacteria</taxon>
        <taxon>Bacillati</taxon>
        <taxon>Bacillota</taxon>
        <taxon>Erysipelotrichia</taxon>
        <taxon>Erysipelotrichales</taxon>
        <taxon>Erysipelotrichaceae</taxon>
        <taxon>Ileibacterium</taxon>
    </lineage>
</organism>
<dbReference type="Proteomes" id="UP000186341">
    <property type="component" value="Unassembled WGS sequence"/>
</dbReference>
<feature type="transmembrane region" description="Helical" evidence="1">
    <location>
        <begin position="66"/>
        <end position="86"/>
    </location>
</feature>
<comment type="caution">
    <text evidence="2">The sequence shown here is derived from an EMBL/GenBank/DDBJ whole genome shotgun (WGS) entry which is preliminary data.</text>
</comment>
<feature type="transmembrane region" description="Helical" evidence="1">
    <location>
        <begin position="284"/>
        <end position="300"/>
    </location>
</feature>
<protein>
    <recommendedName>
        <fullName evidence="4">Glycosyltransferase RgtA/B/C/D-like domain-containing protein</fullName>
    </recommendedName>
</protein>
<feature type="transmembrane region" description="Helical" evidence="1">
    <location>
        <begin position="306"/>
        <end position="322"/>
    </location>
</feature>
<keyword evidence="1" id="KW-0812">Transmembrane</keyword>
<evidence type="ECO:0000256" key="1">
    <source>
        <dbReference type="SAM" id="Phobius"/>
    </source>
</evidence>
<evidence type="ECO:0000313" key="2">
    <source>
        <dbReference type="EMBL" id="OLU38009.1"/>
    </source>
</evidence>
<dbReference type="EMBL" id="MPJW01000183">
    <property type="protein sequence ID" value="OLU38009.1"/>
    <property type="molecule type" value="Genomic_DNA"/>
</dbReference>
<evidence type="ECO:0008006" key="4">
    <source>
        <dbReference type="Google" id="ProtNLM"/>
    </source>
</evidence>
<sequence length="687" mass="77484">MKKTVKQFLIQLILAIPAAAMLMPNNRLSLINAFFVLLFAVMVPFYDPVGLISNFRHQNAAEKKKFVLNDLLPAILLDLVIIANLIKKQNMMLLFRAVSAGIAPLWLGVVFGLISLPGLLSFFYGLNDLLDQKFSKKTVWKVAGILALLTYFIQWNQSVYPDIDNYYISLVVNGLYSRSEILCQFISPVISWLSYGLGWLLPFADGFNLLMGLSLIVGFWIVYGAVMEKSSRIAAGWIVFLMMAPMVIIQNTFHMNFSSVGALLICQGSIGICCVLLTKETKRPILLGASLFVLAIGSGMRIESLLMISPYVLLSFIYLIWLKKQSILRSRFHILCLTLSAAALIIPPVLQIGMSLDPKLDDGIRYTSARSDLVDYECYPFDSIEDELNAIQVSANDYQAIRKVNLINTEKYTTAFLEKVSRIAKVKNLPLRFSFGEILRILTSDFQVLYPCFLCVLILPMILCICNNRIENLILLGLSVIGSYLILCYFMSVGRIPPRIILIPLFGILMNSGFAYLASKEINEPGHFLSNLLGVVLIAAVLYLSGIIPQDGQFHLLDSWFAKDTSRITDMNRLKTRRVWSVFDQIEDLKKYYISSGKLPDHQYLLTQLSDGGWMLNQPYYEDLLQEADVQNMLRSLADGEYLYVADQERAVQTGIMMKESGLGNYQPQPVDDLQGFTVWKFVAQNE</sequence>
<keyword evidence="3" id="KW-1185">Reference proteome</keyword>
<proteinExistence type="predicted"/>
<keyword evidence="1" id="KW-1133">Transmembrane helix</keyword>
<dbReference type="AlphaFoldDB" id="A0A1U7NEG6"/>
<feature type="transmembrane region" description="Helical" evidence="1">
    <location>
        <begin position="334"/>
        <end position="354"/>
    </location>
</feature>
<feature type="transmembrane region" description="Helical" evidence="1">
    <location>
        <begin position="448"/>
        <end position="466"/>
    </location>
</feature>
<feature type="transmembrane region" description="Helical" evidence="1">
    <location>
        <begin position="473"/>
        <end position="494"/>
    </location>
</feature>